<keyword evidence="2" id="KW-1185">Reference proteome</keyword>
<dbReference type="AlphaFoldDB" id="A0A9P4L6N5"/>
<dbReference type="RefSeq" id="XP_040786558.1">
    <property type="nucleotide sequence ID" value="XM_040926842.1"/>
</dbReference>
<dbReference type="GeneID" id="63844094"/>
<organism evidence="1 2">
    <name type="scientific">Cucurbitaria berberidis CBS 394.84</name>
    <dbReference type="NCBI Taxonomy" id="1168544"/>
    <lineage>
        <taxon>Eukaryota</taxon>
        <taxon>Fungi</taxon>
        <taxon>Dikarya</taxon>
        <taxon>Ascomycota</taxon>
        <taxon>Pezizomycotina</taxon>
        <taxon>Dothideomycetes</taxon>
        <taxon>Pleosporomycetidae</taxon>
        <taxon>Pleosporales</taxon>
        <taxon>Pleosporineae</taxon>
        <taxon>Cucurbitariaceae</taxon>
        <taxon>Cucurbitaria</taxon>
    </lineage>
</organism>
<name>A0A9P4L6N5_9PLEO</name>
<protein>
    <submittedName>
        <fullName evidence="1">Uncharacterized protein</fullName>
    </submittedName>
</protein>
<dbReference type="EMBL" id="ML976617">
    <property type="protein sequence ID" value="KAF1843995.1"/>
    <property type="molecule type" value="Genomic_DNA"/>
</dbReference>
<sequence length="165" mass="19244">MLREQVTRCTMGKVLRSSQLPLRRLQSYGMSHRLLSVPARFESRIEGLCHYSGCVVRRGGRSRCWWLRNSLTTARLSQELGQAWHTVRPACHGSIGILRWMDSVDRSSNCIYVCVTRVEEMGAQAVPSRECTKVDRTRQVWLSRLLRPWTRISWYIHCHDQDKKA</sequence>
<proteinExistence type="predicted"/>
<gene>
    <name evidence="1" type="ORF">K460DRAFT_155620</name>
</gene>
<comment type="caution">
    <text evidence="1">The sequence shown here is derived from an EMBL/GenBank/DDBJ whole genome shotgun (WGS) entry which is preliminary data.</text>
</comment>
<evidence type="ECO:0000313" key="1">
    <source>
        <dbReference type="EMBL" id="KAF1843995.1"/>
    </source>
</evidence>
<evidence type="ECO:0000313" key="2">
    <source>
        <dbReference type="Proteomes" id="UP000800039"/>
    </source>
</evidence>
<dbReference type="Proteomes" id="UP000800039">
    <property type="component" value="Unassembled WGS sequence"/>
</dbReference>
<accession>A0A9P4L6N5</accession>
<reference evidence="1" key="1">
    <citation type="submission" date="2020-01" db="EMBL/GenBank/DDBJ databases">
        <authorList>
            <consortium name="DOE Joint Genome Institute"/>
            <person name="Haridas S."/>
            <person name="Albert R."/>
            <person name="Binder M."/>
            <person name="Bloem J."/>
            <person name="Labutti K."/>
            <person name="Salamov A."/>
            <person name="Andreopoulos B."/>
            <person name="Baker S.E."/>
            <person name="Barry K."/>
            <person name="Bills G."/>
            <person name="Bluhm B.H."/>
            <person name="Cannon C."/>
            <person name="Castanera R."/>
            <person name="Culley D.E."/>
            <person name="Daum C."/>
            <person name="Ezra D."/>
            <person name="Gonzalez J.B."/>
            <person name="Henrissat B."/>
            <person name="Kuo A."/>
            <person name="Liang C."/>
            <person name="Lipzen A."/>
            <person name="Lutzoni F."/>
            <person name="Magnuson J."/>
            <person name="Mondo S."/>
            <person name="Nolan M."/>
            <person name="Ohm R."/>
            <person name="Pangilinan J."/>
            <person name="Park H.-J."/>
            <person name="Ramirez L."/>
            <person name="Alfaro M."/>
            <person name="Sun H."/>
            <person name="Tritt A."/>
            <person name="Yoshinaga Y."/>
            <person name="Zwiers L.-H."/>
            <person name="Turgeon B.G."/>
            <person name="Goodwin S.B."/>
            <person name="Spatafora J.W."/>
            <person name="Crous P.W."/>
            <person name="Grigoriev I.V."/>
        </authorList>
    </citation>
    <scope>NUCLEOTIDE SEQUENCE</scope>
    <source>
        <strain evidence="1">CBS 394.84</strain>
    </source>
</reference>